<keyword evidence="4 5" id="KW-0472">Membrane</keyword>
<comment type="subcellular location">
    <subcellularLocation>
        <location evidence="1">Membrane</location>
        <topology evidence="1">Multi-pass membrane protein</topology>
    </subcellularLocation>
</comment>
<feature type="transmembrane region" description="Helical" evidence="5">
    <location>
        <begin position="253"/>
        <end position="273"/>
    </location>
</feature>
<feature type="transmembrane region" description="Helical" evidence="5">
    <location>
        <begin position="379"/>
        <end position="400"/>
    </location>
</feature>
<feature type="transmembrane region" description="Helical" evidence="5">
    <location>
        <begin position="170"/>
        <end position="192"/>
    </location>
</feature>
<dbReference type="PANTHER" id="PTHR47704:SF1">
    <property type="entry name" value="POTASSIUM TRANSPORTER KIMA"/>
    <property type="match status" value="1"/>
</dbReference>
<dbReference type="AlphaFoldDB" id="H8H0V1"/>
<evidence type="ECO:0000256" key="5">
    <source>
        <dbReference type="SAM" id="Phobius"/>
    </source>
</evidence>
<dbReference type="HOGENOM" id="CLU_017999_1_0_0"/>
<accession>H8H0V1</accession>
<dbReference type="EMBL" id="CP002192">
    <property type="protein sequence ID" value="AFD26970.1"/>
    <property type="molecule type" value="Genomic_DNA"/>
</dbReference>
<evidence type="ECO:0000256" key="2">
    <source>
        <dbReference type="ARBA" id="ARBA00022692"/>
    </source>
</evidence>
<gene>
    <name evidence="6" type="ordered locus">DGo_PA0084</name>
</gene>
<geneLocation type="plasmid" evidence="6 7">
    <name>P1</name>
</geneLocation>
<proteinExistence type="predicted"/>
<feature type="transmembrane region" description="Helical" evidence="5">
    <location>
        <begin position="53"/>
        <end position="77"/>
    </location>
</feature>
<dbReference type="InterPro" id="IPR053153">
    <property type="entry name" value="APC_K+_Transporter"/>
</dbReference>
<dbReference type="Proteomes" id="UP000007575">
    <property type="component" value="Plasmid P1"/>
</dbReference>
<dbReference type="RefSeq" id="WP_014695488.1">
    <property type="nucleotide sequence ID" value="NC_017805.1"/>
</dbReference>
<dbReference type="OrthoDB" id="9759676at2"/>
<feature type="transmembrane region" description="Helical" evidence="5">
    <location>
        <begin position="304"/>
        <end position="325"/>
    </location>
</feature>
<keyword evidence="6" id="KW-0614">Plasmid</keyword>
<organism evidence="6 7">
    <name type="scientific">Deinococcus gobiensis (strain DSM 21396 / JCM 16679 / CGMCC 1.7299 / I-0)</name>
    <dbReference type="NCBI Taxonomy" id="745776"/>
    <lineage>
        <taxon>Bacteria</taxon>
        <taxon>Thermotogati</taxon>
        <taxon>Deinococcota</taxon>
        <taxon>Deinococci</taxon>
        <taxon>Deinococcales</taxon>
        <taxon>Deinococcaceae</taxon>
        <taxon>Deinococcus</taxon>
    </lineage>
</organism>
<dbReference type="KEGG" id="dgo:DGo_PA0084"/>
<dbReference type="GO" id="GO:0016020">
    <property type="term" value="C:membrane"/>
    <property type="evidence" value="ECO:0007669"/>
    <property type="project" value="UniProtKB-SubCell"/>
</dbReference>
<protein>
    <submittedName>
        <fullName evidence="6">Putative aminoacid/polyamine transporter, permease protein</fullName>
    </submittedName>
</protein>
<dbReference type="Gene3D" id="1.20.1740.10">
    <property type="entry name" value="Amino acid/polyamine transporter I"/>
    <property type="match status" value="1"/>
</dbReference>
<dbReference type="Pfam" id="PF13520">
    <property type="entry name" value="AA_permease_2"/>
    <property type="match status" value="1"/>
</dbReference>
<evidence type="ECO:0000256" key="3">
    <source>
        <dbReference type="ARBA" id="ARBA00022989"/>
    </source>
</evidence>
<feature type="transmembrane region" description="Helical" evidence="5">
    <location>
        <begin position="352"/>
        <end position="373"/>
    </location>
</feature>
<keyword evidence="2 5" id="KW-0812">Transmembrane</keyword>
<keyword evidence="7" id="KW-1185">Reference proteome</keyword>
<feature type="transmembrane region" description="Helical" evidence="5">
    <location>
        <begin position="106"/>
        <end position="135"/>
    </location>
</feature>
<name>H8H0V1_DEIGI</name>
<evidence type="ECO:0000313" key="7">
    <source>
        <dbReference type="Proteomes" id="UP000007575"/>
    </source>
</evidence>
<dbReference type="InterPro" id="IPR002293">
    <property type="entry name" value="AA/rel_permease1"/>
</dbReference>
<keyword evidence="3 5" id="KW-1133">Transmembrane helix</keyword>
<dbReference type="PANTHER" id="PTHR47704">
    <property type="entry name" value="POTASSIUM TRANSPORTER KIMA"/>
    <property type="match status" value="1"/>
</dbReference>
<feature type="transmembrane region" description="Helical" evidence="5">
    <location>
        <begin position="141"/>
        <end position="158"/>
    </location>
</feature>
<evidence type="ECO:0000256" key="1">
    <source>
        <dbReference type="ARBA" id="ARBA00004141"/>
    </source>
</evidence>
<sequence>MSLLTSLLGRRLRSAEEGEQKVGPATGVPMLGLDALASAAYGPEALLTVLLPLAALGLAYVLPLSAVIVVLLALVFLSYRQTIAAYPNGGGSYTVAKANLGVRAGLVAAAALMLDYVLVVAVGISAGVGALISVLPGLQPYTLPLGLGILLIVTLVNLRGVRESGVAFMVPTYLFVVSLLAVLATGLVKTLLSGGHPLPVDPPPPLMPASGAALSLWLLARAFSSGCTAMTGVEAVANGTTAFRPPVVRKAHVTLSLIVGLLSALLLGIAYLAQVYGVGATEPGAPGFESVISQLVGAIVGKGVFYYVTLTSIIMVLCLSANTGFADFPRLCRILATDDFLPHAYADRGRRLVYTAGILTIAAASALLLIGFGGVTDRLIPLFAVGAFLAFTLSQLGMVVHWWRLGQRGGPLVVNALGALGTGVALAVILVSKFAEGAWVTLLIIPGTLLLFTAIRRHYASVAGQTASALPLDLSDLTAPVVVVPLKTWDAASHKALRFAMKLSPEVYAVHVQTQEAQETPALADRWAELVEEPARRAGRPVPRLTELNSPYRALFGPLLGFIGGLEHRYPGRQIAVVIPELVERRALHYVLHNQRATTLKMRLYFRGDRRVVVINVPWYLDD</sequence>
<evidence type="ECO:0000313" key="6">
    <source>
        <dbReference type="EMBL" id="AFD26970.1"/>
    </source>
</evidence>
<reference evidence="6 7" key="1">
    <citation type="journal article" date="2012" name="PLoS ONE">
        <title>Genome sequence and transcriptome analysis of the radioresistant bacterium Deinococcus gobiensis: insights into the extreme environmental adaptations.</title>
        <authorList>
            <person name="Yuan M."/>
            <person name="Chen M."/>
            <person name="Zhang W."/>
            <person name="Lu W."/>
            <person name="Wang J."/>
            <person name="Yang M."/>
            <person name="Zhao P."/>
            <person name="Tang R."/>
            <person name="Li X."/>
            <person name="Hao Y."/>
            <person name="Zhou Z."/>
            <person name="Zhan Y."/>
            <person name="Yu H."/>
            <person name="Teng C."/>
            <person name="Yan Y."/>
            <person name="Ping S."/>
            <person name="Wang Y."/>
            <person name="Lin M."/>
        </authorList>
    </citation>
    <scope>NUCLEOTIDE SEQUENCE [LARGE SCALE GENOMIC DNA]</scope>
    <source>
        <strain evidence="7">DSM 21396 / JCM 16679 / CGMCC 1.7299 / I-0</strain>
        <plasmid evidence="6">P1</plasmid>
    </source>
</reference>
<feature type="transmembrane region" description="Helical" evidence="5">
    <location>
        <begin position="412"/>
        <end position="431"/>
    </location>
</feature>
<feature type="transmembrane region" description="Helical" evidence="5">
    <location>
        <begin position="437"/>
        <end position="455"/>
    </location>
</feature>
<dbReference type="GO" id="GO:0022857">
    <property type="term" value="F:transmembrane transporter activity"/>
    <property type="evidence" value="ECO:0007669"/>
    <property type="project" value="InterPro"/>
</dbReference>
<dbReference type="PATRIC" id="fig|745776.4.peg.3122"/>
<evidence type="ECO:0000256" key="4">
    <source>
        <dbReference type="ARBA" id="ARBA00023136"/>
    </source>
</evidence>